<proteinExistence type="predicted"/>
<dbReference type="Gene3D" id="3.40.50.1820">
    <property type="entry name" value="alpha/beta hydrolase"/>
    <property type="match status" value="1"/>
</dbReference>
<dbReference type="SUPFAM" id="SSF53474">
    <property type="entry name" value="alpha/beta-Hydrolases"/>
    <property type="match status" value="1"/>
</dbReference>
<protein>
    <submittedName>
        <fullName evidence="1">Dithiobiotin synthetase</fullName>
    </submittedName>
</protein>
<reference evidence="1" key="1">
    <citation type="journal article" date="2012" name="PLoS ONE">
        <title>Gene sets for utilization of primary and secondary nutrition supplies in the distal gut of endangered iberian lynx.</title>
        <authorList>
            <person name="Alcaide M."/>
            <person name="Messina E."/>
            <person name="Richter M."/>
            <person name="Bargiela R."/>
            <person name="Peplies J."/>
            <person name="Huws S.A."/>
            <person name="Newbold C.J."/>
            <person name="Golyshin P.N."/>
            <person name="Simon M.A."/>
            <person name="Lopez G."/>
            <person name="Yakimov M.M."/>
            <person name="Ferrer M."/>
        </authorList>
    </citation>
    <scope>NUCLEOTIDE SEQUENCE</scope>
</reference>
<organism evidence="1">
    <name type="scientific">gut metagenome</name>
    <dbReference type="NCBI Taxonomy" id="749906"/>
    <lineage>
        <taxon>unclassified sequences</taxon>
        <taxon>metagenomes</taxon>
        <taxon>organismal metagenomes</taxon>
    </lineage>
</organism>
<dbReference type="EMBL" id="AMCI01007728">
    <property type="protein sequence ID" value="EJW92150.1"/>
    <property type="molecule type" value="Genomic_DNA"/>
</dbReference>
<dbReference type="AlphaFoldDB" id="J9BX80"/>
<gene>
    <name evidence="1" type="ORF">EVA_19740</name>
</gene>
<dbReference type="Pfam" id="PF04301">
    <property type="entry name" value="BioG"/>
    <property type="match status" value="1"/>
</dbReference>
<evidence type="ECO:0000313" key="1">
    <source>
        <dbReference type="EMBL" id="EJW92150.1"/>
    </source>
</evidence>
<dbReference type="ESTHER" id="9zzzz-j9bx80">
    <property type="family name" value="BioG_Pimeloyl-ACP-methyl-esterase"/>
</dbReference>
<dbReference type="InterPro" id="IPR007398">
    <property type="entry name" value="BioG"/>
</dbReference>
<sequence>MKQHFIIQQGHRHLLLFFAGWGMDETPFTSIHPIGCDWMIAYDYRSLSFNDALLQPYTDITLVAWSMGVWAASHIRAHYPHLPIRTCTAINGTPFPIHETKGIDPLLFEGTLKNLSRASLQKFQRRMCHSATAYKEFLHIAPQRGVEELREELAAIGRQANLLLPVLMQWDRAVIGQNDRIFLPDHQLAAWEKQAVSVTRVDAAHYEATLFEKELQNPVLKEKQP</sequence>
<name>J9BX80_9ZZZZ</name>
<comment type="caution">
    <text evidence="1">The sequence shown here is derived from an EMBL/GenBank/DDBJ whole genome shotgun (WGS) entry which is preliminary data.</text>
</comment>
<dbReference type="InterPro" id="IPR029058">
    <property type="entry name" value="AB_hydrolase_fold"/>
</dbReference>
<accession>J9BX80</accession>